<keyword evidence="8" id="KW-1185">Reference proteome</keyword>
<organism evidence="7 8">
    <name type="scientific">Kitasatospora viridis</name>
    <dbReference type="NCBI Taxonomy" id="281105"/>
    <lineage>
        <taxon>Bacteria</taxon>
        <taxon>Bacillati</taxon>
        <taxon>Actinomycetota</taxon>
        <taxon>Actinomycetes</taxon>
        <taxon>Kitasatosporales</taxon>
        <taxon>Streptomycetaceae</taxon>
        <taxon>Kitasatospora</taxon>
    </lineage>
</organism>
<evidence type="ECO:0000313" key="8">
    <source>
        <dbReference type="Proteomes" id="UP000317940"/>
    </source>
</evidence>
<dbReference type="PRINTS" id="PR00081">
    <property type="entry name" value="GDHRDH"/>
</dbReference>
<evidence type="ECO:0000256" key="4">
    <source>
        <dbReference type="RuleBase" id="RU000363"/>
    </source>
</evidence>
<dbReference type="EMBL" id="VIWT01000001">
    <property type="protein sequence ID" value="TWF98617.1"/>
    <property type="molecule type" value="Genomic_DNA"/>
</dbReference>
<dbReference type="OrthoDB" id="9781117at2"/>
<evidence type="ECO:0000313" key="7">
    <source>
        <dbReference type="EMBL" id="TWF98617.1"/>
    </source>
</evidence>
<protein>
    <submittedName>
        <fullName evidence="7">NAD(P)-dependent dehydrogenase (Short-subunit alcohol dehydrogenase family)</fullName>
    </submittedName>
</protein>
<dbReference type="InterPro" id="IPR002347">
    <property type="entry name" value="SDR_fam"/>
</dbReference>
<comment type="caution">
    <text evidence="7">The sequence shown here is derived from an EMBL/GenBank/DDBJ whole genome shotgun (WGS) entry which is preliminary data.</text>
</comment>
<dbReference type="CDD" id="cd05324">
    <property type="entry name" value="carb_red_PTCR-like_SDR_c"/>
    <property type="match status" value="1"/>
</dbReference>
<feature type="domain" description="Ketoreductase" evidence="6">
    <location>
        <begin position="16"/>
        <end position="191"/>
    </location>
</feature>
<dbReference type="Proteomes" id="UP000317940">
    <property type="component" value="Unassembled WGS sequence"/>
</dbReference>
<dbReference type="InterPro" id="IPR045313">
    <property type="entry name" value="CBR1-like"/>
</dbReference>
<evidence type="ECO:0000256" key="1">
    <source>
        <dbReference type="ARBA" id="ARBA00006484"/>
    </source>
</evidence>
<dbReference type="GO" id="GO:0016616">
    <property type="term" value="F:oxidoreductase activity, acting on the CH-OH group of donors, NAD or NADP as acceptor"/>
    <property type="evidence" value="ECO:0007669"/>
    <property type="project" value="InterPro"/>
</dbReference>
<dbReference type="PANTHER" id="PTHR43490:SF99">
    <property type="entry name" value="SHORT-CHAIN DEHYDROGENASE_REDUCTASE"/>
    <property type="match status" value="1"/>
</dbReference>
<dbReference type="SMART" id="SM00822">
    <property type="entry name" value="PKS_KR"/>
    <property type="match status" value="1"/>
</dbReference>
<dbReference type="InterPro" id="IPR057326">
    <property type="entry name" value="KR_dom"/>
</dbReference>
<keyword evidence="3" id="KW-0560">Oxidoreductase</keyword>
<evidence type="ECO:0000259" key="6">
    <source>
        <dbReference type="SMART" id="SM00822"/>
    </source>
</evidence>
<dbReference type="Gene3D" id="3.40.50.720">
    <property type="entry name" value="NAD(P)-binding Rossmann-like Domain"/>
    <property type="match status" value="1"/>
</dbReference>
<dbReference type="InterPro" id="IPR020904">
    <property type="entry name" value="Sc_DH/Rdtase_CS"/>
</dbReference>
<gene>
    <name evidence="7" type="ORF">FHX73_112438</name>
</gene>
<dbReference type="InterPro" id="IPR036291">
    <property type="entry name" value="NAD(P)-bd_dom_sf"/>
</dbReference>
<dbReference type="SUPFAM" id="SSF51735">
    <property type="entry name" value="NAD(P)-binding Rossmann-fold domains"/>
    <property type="match status" value="1"/>
</dbReference>
<accession>A0A561UGY1</accession>
<evidence type="ECO:0000256" key="3">
    <source>
        <dbReference type="ARBA" id="ARBA00023002"/>
    </source>
</evidence>
<dbReference type="PRINTS" id="PR00080">
    <property type="entry name" value="SDRFAMILY"/>
</dbReference>
<dbReference type="RefSeq" id="WP_145905020.1">
    <property type="nucleotide sequence ID" value="NZ_BAAAMZ010000045.1"/>
</dbReference>
<evidence type="ECO:0000256" key="2">
    <source>
        <dbReference type="ARBA" id="ARBA00022857"/>
    </source>
</evidence>
<dbReference type="AlphaFoldDB" id="A0A561UGY1"/>
<feature type="region of interest" description="Disordered" evidence="5">
    <location>
        <begin position="1"/>
        <end position="22"/>
    </location>
</feature>
<evidence type="ECO:0000256" key="5">
    <source>
        <dbReference type="SAM" id="MobiDB-lite"/>
    </source>
</evidence>
<dbReference type="PROSITE" id="PS00061">
    <property type="entry name" value="ADH_SHORT"/>
    <property type="match status" value="1"/>
</dbReference>
<proteinExistence type="inferred from homology"/>
<name>A0A561UGY1_9ACTN</name>
<comment type="similarity">
    <text evidence="1 4">Belongs to the short-chain dehydrogenases/reductases (SDR) family.</text>
</comment>
<feature type="compositionally biased region" description="Basic and acidic residues" evidence="5">
    <location>
        <begin position="1"/>
        <end position="11"/>
    </location>
</feature>
<dbReference type="PANTHER" id="PTHR43490">
    <property type="entry name" value="(+)-NEOMENTHOL DEHYDROGENASE"/>
    <property type="match status" value="1"/>
</dbReference>
<keyword evidence="2" id="KW-0521">NADP</keyword>
<sequence>MPADTRAKSPDSPDGPVSLVTGGNRGIGLETCRQLAALGHRVVLAARDPEAARLAAERIGPAVHPARLDVTSTADADRLAQHLRERYGRLDVLVNNAAIHYDTWQRVSTADLAVVREAAETNLLGPWQLTQALLPLLRASRHARIVNVSSGAGALDDLGPGAPAYSISKLALNGLTRMLARDLAADRILVNAVCPGWVATDMGGSGGRPVAEGAAGVVWAATLPDDGPTGGFFRDGRPIPF</sequence>
<reference evidence="7 8" key="1">
    <citation type="submission" date="2019-06" db="EMBL/GenBank/DDBJ databases">
        <title>Sequencing the genomes of 1000 actinobacteria strains.</title>
        <authorList>
            <person name="Klenk H.-P."/>
        </authorList>
    </citation>
    <scope>NUCLEOTIDE SEQUENCE [LARGE SCALE GENOMIC DNA]</scope>
    <source>
        <strain evidence="7 8">DSM 44826</strain>
    </source>
</reference>
<dbReference type="Pfam" id="PF00106">
    <property type="entry name" value="adh_short"/>
    <property type="match status" value="1"/>
</dbReference>